<dbReference type="InterPro" id="IPR012133">
    <property type="entry name" value="Alpha-hydoxy_acid_DH_FMN"/>
</dbReference>
<feature type="binding site" evidence="7">
    <location>
        <position position="259"/>
    </location>
    <ligand>
        <name>glyoxylate</name>
        <dbReference type="ChEBI" id="CHEBI:36655"/>
    </ligand>
</feature>
<dbReference type="Proteomes" id="UP000273405">
    <property type="component" value="Unassembled WGS sequence"/>
</dbReference>
<dbReference type="RefSeq" id="WP_120623251.1">
    <property type="nucleotide sequence ID" value="NZ_RAWG01000001.1"/>
</dbReference>
<feature type="binding site" evidence="7">
    <location>
        <position position="232"/>
    </location>
    <ligand>
        <name>FMN</name>
        <dbReference type="ChEBI" id="CHEBI:58210"/>
    </ligand>
</feature>
<feature type="domain" description="FMN hydroxy acid dehydrogenase" evidence="8">
    <location>
        <begin position="1"/>
        <end position="361"/>
    </location>
</feature>
<feature type="binding site" evidence="7">
    <location>
        <position position="106"/>
    </location>
    <ligand>
        <name>FMN</name>
        <dbReference type="ChEBI" id="CHEBI:58210"/>
    </ligand>
</feature>
<feature type="binding site" evidence="7">
    <location>
        <position position="155"/>
    </location>
    <ligand>
        <name>FMN</name>
        <dbReference type="ChEBI" id="CHEBI:58210"/>
    </ligand>
</feature>
<keyword evidence="3 7" id="KW-0288">FMN</keyword>
<dbReference type="PIRSF" id="PIRSF000138">
    <property type="entry name" value="Al-hdrx_acd_dh"/>
    <property type="match status" value="1"/>
</dbReference>
<dbReference type="OrthoDB" id="9770452at2"/>
<keyword evidence="10" id="KW-1185">Reference proteome</keyword>
<reference evidence="10" key="1">
    <citation type="submission" date="2018-09" db="EMBL/GenBank/DDBJ databases">
        <authorList>
            <person name="Livingstone P.G."/>
            <person name="Whitworth D.E."/>
        </authorList>
    </citation>
    <scope>NUCLEOTIDE SEQUENCE [LARGE SCALE GENOMIC DNA]</scope>
    <source>
        <strain evidence="10">CA040B</strain>
    </source>
</reference>
<feature type="binding site" evidence="7">
    <location>
        <position position="254"/>
    </location>
    <ligand>
        <name>FMN</name>
        <dbReference type="ChEBI" id="CHEBI:58210"/>
    </ligand>
</feature>
<dbReference type="AlphaFoldDB" id="A0A3A8P1I6"/>
<feature type="binding site" evidence="7">
    <location>
        <position position="129"/>
    </location>
    <ligand>
        <name>glyoxylate</name>
        <dbReference type="ChEBI" id="CHEBI:36655"/>
    </ligand>
</feature>
<comment type="caution">
    <text evidence="9">The sequence shown here is derived from an EMBL/GenBank/DDBJ whole genome shotgun (WGS) entry which is preliminary data.</text>
</comment>
<dbReference type="Pfam" id="PF01070">
    <property type="entry name" value="FMN_dh"/>
    <property type="match status" value="1"/>
</dbReference>
<feature type="binding site" evidence="7">
    <location>
        <position position="164"/>
    </location>
    <ligand>
        <name>glyoxylate</name>
        <dbReference type="ChEBI" id="CHEBI:36655"/>
    </ligand>
</feature>
<dbReference type="PANTHER" id="PTHR10578">
    <property type="entry name" value="S -2-HYDROXY-ACID OXIDASE-RELATED"/>
    <property type="match status" value="1"/>
</dbReference>
<gene>
    <name evidence="9" type="ORF">D7X12_00285</name>
</gene>
<evidence type="ECO:0000313" key="9">
    <source>
        <dbReference type="EMBL" id="RKH48411.1"/>
    </source>
</evidence>
<proteinExistence type="inferred from homology"/>
<evidence type="ECO:0000259" key="8">
    <source>
        <dbReference type="PROSITE" id="PS51349"/>
    </source>
</evidence>
<dbReference type="PANTHER" id="PTHR10578:SF107">
    <property type="entry name" value="2-HYDROXYACID OXIDASE 1"/>
    <property type="match status" value="1"/>
</dbReference>
<evidence type="ECO:0000256" key="2">
    <source>
        <dbReference type="ARBA" id="ARBA00022630"/>
    </source>
</evidence>
<organism evidence="9 10">
    <name type="scientific">Corallococcus sicarius</name>
    <dbReference type="NCBI Taxonomy" id="2316726"/>
    <lineage>
        <taxon>Bacteria</taxon>
        <taxon>Pseudomonadati</taxon>
        <taxon>Myxococcota</taxon>
        <taxon>Myxococcia</taxon>
        <taxon>Myxococcales</taxon>
        <taxon>Cystobacterineae</taxon>
        <taxon>Myxococcaceae</taxon>
        <taxon>Corallococcus</taxon>
    </lineage>
</organism>
<keyword evidence="4" id="KW-0560">Oxidoreductase</keyword>
<protein>
    <submittedName>
        <fullName evidence="9">Alpha-hydroxy-acid oxidizing protein</fullName>
    </submittedName>
</protein>
<evidence type="ECO:0000256" key="5">
    <source>
        <dbReference type="ARBA" id="ARBA00024042"/>
    </source>
</evidence>
<accession>A0A3A8P1I6</accession>
<dbReference type="InterPro" id="IPR013785">
    <property type="entry name" value="Aldolase_TIM"/>
</dbReference>
<dbReference type="PROSITE" id="PS00557">
    <property type="entry name" value="FMN_HYDROXY_ACID_DH_1"/>
    <property type="match status" value="1"/>
</dbReference>
<dbReference type="GO" id="GO:0010181">
    <property type="term" value="F:FMN binding"/>
    <property type="evidence" value="ECO:0007669"/>
    <property type="project" value="InterPro"/>
</dbReference>
<dbReference type="FunFam" id="3.20.20.70:FF:000029">
    <property type="entry name" value="L-lactate dehydrogenase"/>
    <property type="match status" value="1"/>
</dbReference>
<evidence type="ECO:0000256" key="4">
    <source>
        <dbReference type="ARBA" id="ARBA00023002"/>
    </source>
</evidence>
<feature type="binding site" evidence="7">
    <location>
        <position position="24"/>
    </location>
    <ligand>
        <name>glyoxylate</name>
        <dbReference type="ChEBI" id="CHEBI:36655"/>
    </ligand>
</feature>
<feature type="binding site" evidence="7">
    <location>
        <begin position="77"/>
        <end position="79"/>
    </location>
    <ligand>
        <name>FMN</name>
        <dbReference type="ChEBI" id="CHEBI:58210"/>
    </ligand>
</feature>
<dbReference type="InterPro" id="IPR000262">
    <property type="entry name" value="FMN-dep_DH"/>
</dbReference>
<comment type="cofactor">
    <cofactor evidence="1">
        <name>FMN</name>
        <dbReference type="ChEBI" id="CHEBI:58210"/>
    </cofactor>
</comment>
<dbReference type="EMBL" id="RAWG01000001">
    <property type="protein sequence ID" value="RKH48411.1"/>
    <property type="molecule type" value="Genomic_DNA"/>
</dbReference>
<feature type="binding site" evidence="7">
    <location>
        <begin position="310"/>
        <end position="311"/>
    </location>
    <ligand>
        <name>FMN</name>
        <dbReference type="ChEBI" id="CHEBI:58210"/>
    </ligand>
</feature>
<evidence type="ECO:0000313" key="10">
    <source>
        <dbReference type="Proteomes" id="UP000273405"/>
    </source>
</evidence>
<dbReference type="CDD" id="cd02809">
    <property type="entry name" value="alpha_hydroxyacid_oxid_FMN"/>
    <property type="match status" value="1"/>
</dbReference>
<feature type="active site" description="Proton acceptor" evidence="6">
    <location>
        <position position="256"/>
    </location>
</feature>
<evidence type="ECO:0000256" key="3">
    <source>
        <dbReference type="ARBA" id="ARBA00022643"/>
    </source>
</evidence>
<feature type="binding site" evidence="7">
    <location>
        <begin position="287"/>
        <end position="291"/>
    </location>
    <ligand>
        <name>FMN</name>
        <dbReference type="ChEBI" id="CHEBI:58210"/>
    </ligand>
</feature>
<dbReference type="InterPro" id="IPR008259">
    <property type="entry name" value="FMN_hydac_DH_AS"/>
</dbReference>
<keyword evidence="2 7" id="KW-0285">Flavoprotein</keyword>
<dbReference type="Gene3D" id="3.20.20.70">
    <property type="entry name" value="Aldolase class I"/>
    <property type="match status" value="1"/>
</dbReference>
<dbReference type="GO" id="GO:0016614">
    <property type="term" value="F:oxidoreductase activity, acting on CH-OH group of donors"/>
    <property type="evidence" value="ECO:0007669"/>
    <property type="project" value="UniProtKB-ARBA"/>
</dbReference>
<evidence type="ECO:0000256" key="6">
    <source>
        <dbReference type="PIRSR" id="PIRSR000138-1"/>
    </source>
</evidence>
<sequence>MRPLCLDEYEQQARAKLPADVFDYVYGGSDDESSLRDSRKAFDAWWLRPNVLVDVSRCDTSVSLLGTTLSHPLVVAPMAYQCLAHPDGEVATARAAGSLGGLMTVSTMASRTLEDVARAASGPLWFQVYCFRDRAVTTALIRRAEAAGYRALVLTVDTPRLGRRMRDMRSGFGLPAHVRAANFELDVSQALATRAPGESGIAAHASRDFDTALTWEAVAWVRSVSKLPVLLKGVLTAEDAERAVAAGVDGLVVSNHGGRQLDGALPPLEALPEVVAAVRGRCEVLVDGGIRRGTDVLKALALGAKAVMVGRPVYWGLAAGGEEGVGHLLSLLREELELALALAGRPSLAALDGSVLRRRASFG</sequence>
<dbReference type="PROSITE" id="PS51349">
    <property type="entry name" value="FMN_HYDROXY_ACID_DH_2"/>
    <property type="match status" value="1"/>
</dbReference>
<feature type="binding site" evidence="7">
    <location>
        <position position="127"/>
    </location>
    <ligand>
        <name>FMN</name>
        <dbReference type="ChEBI" id="CHEBI:58210"/>
    </ligand>
</feature>
<evidence type="ECO:0000256" key="7">
    <source>
        <dbReference type="PIRSR" id="PIRSR000138-2"/>
    </source>
</evidence>
<dbReference type="SUPFAM" id="SSF51395">
    <property type="entry name" value="FMN-linked oxidoreductases"/>
    <property type="match status" value="1"/>
</dbReference>
<feature type="binding site" evidence="7">
    <location>
        <position position="256"/>
    </location>
    <ligand>
        <name>glyoxylate</name>
        <dbReference type="ChEBI" id="CHEBI:36655"/>
    </ligand>
</feature>
<name>A0A3A8P1I6_9BACT</name>
<dbReference type="InterPro" id="IPR037396">
    <property type="entry name" value="FMN_HAD"/>
</dbReference>
<evidence type="ECO:0000256" key="1">
    <source>
        <dbReference type="ARBA" id="ARBA00001917"/>
    </source>
</evidence>
<comment type="similarity">
    <text evidence="5">Belongs to the FMN-dependent alpha-hydroxy acid dehydrogenase family.</text>
</comment>